<accession>A0AAX6HKZ8</accession>
<dbReference type="AlphaFoldDB" id="A0AAX6HKZ8"/>
<organism evidence="1 2">
    <name type="scientific">Iris pallida</name>
    <name type="common">Sweet iris</name>
    <dbReference type="NCBI Taxonomy" id="29817"/>
    <lineage>
        <taxon>Eukaryota</taxon>
        <taxon>Viridiplantae</taxon>
        <taxon>Streptophyta</taxon>
        <taxon>Embryophyta</taxon>
        <taxon>Tracheophyta</taxon>
        <taxon>Spermatophyta</taxon>
        <taxon>Magnoliopsida</taxon>
        <taxon>Liliopsida</taxon>
        <taxon>Asparagales</taxon>
        <taxon>Iridaceae</taxon>
        <taxon>Iridoideae</taxon>
        <taxon>Irideae</taxon>
        <taxon>Iris</taxon>
    </lineage>
</organism>
<name>A0AAX6HKZ8_IRIPA</name>
<dbReference type="Proteomes" id="UP001140949">
    <property type="component" value="Unassembled WGS sequence"/>
</dbReference>
<keyword evidence="2" id="KW-1185">Reference proteome</keyword>
<evidence type="ECO:0000313" key="2">
    <source>
        <dbReference type="Proteomes" id="UP001140949"/>
    </source>
</evidence>
<reference evidence="1" key="2">
    <citation type="submission" date="2023-04" db="EMBL/GenBank/DDBJ databases">
        <authorList>
            <person name="Bruccoleri R.E."/>
            <person name="Oakeley E.J."/>
            <person name="Faust A.-M."/>
            <person name="Dessus-Babus S."/>
            <person name="Altorfer M."/>
            <person name="Burckhardt D."/>
            <person name="Oertli M."/>
            <person name="Naumann U."/>
            <person name="Petersen F."/>
            <person name="Wong J."/>
        </authorList>
    </citation>
    <scope>NUCLEOTIDE SEQUENCE</scope>
    <source>
        <strain evidence="1">GSM-AAB239-AS_SAM_17_03QT</strain>
        <tissue evidence="1">Leaf</tissue>
    </source>
</reference>
<proteinExistence type="predicted"/>
<protein>
    <submittedName>
        <fullName evidence="1">Callose synthase 10-like</fullName>
    </submittedName>
</protein>
<evidence type="ECO:0000313" key="1">
    <source>
        <dbReference type="EMBL" id="KAJ6841418.1"/>
    </source>
</evidence>
<comment type="caution">
    <text evidence="1">The sequence shown here is derived from an EMBL/GenBank/DDBJ whole genome shotgun (WGS) entry which is preliminary data.</text>
</comment>
<reference evidence="1" key="1">
    <citation type="journal article" date="2023" name="GigaByte">
        <title>Genome assembly of the bearded iris, Iris pallida Lam.</title>
        <authorList>
            <person name="Bruccoleri R.E."/>
            <person name="Oakeley E.J."/>
            <person name="Faust A.M.E."/>
            <person name="Altorfer M."/>
            <person name="Dessus-Babus S."/>
            <person name="Burckhardt D."/>
            <person name="Oertli M."/>
            <person name="Naumann U."/>
            <person name="Petersen F."/>
            <person name="Wong J."/>
        </authorList>
    </citation>
    <scope>NUCLEOTIDE SEQUENCE</scope>
    <source>
        <strain evidence="1">GSM-AAB239-AS_SAM_17_03QT</strain>
    </source>
</reference>
<sequence>MQHLEGNLCHTIFYHLMLRPYPMLLVSFMEPKRV</sequence>
<dbReference type="EMBL" id="JANAVB010008599">
    <property type="protein sequence ID" value="KAJ6841418.1"/>
    <property type="molecule type" value="Genomic_DNA"/>
</dbReference>
<gene>
    <name evidence="1" type="ORF">M6B38_306025</name>
</gene>